<evidence type="ECO:0000313" key="2">
    <source>
        <dbReference type="Proteomes" id="UP001058016"/>
    </source>
</evidence>
<organism evidence="1 2">
    <name type="scientific">Turicibacter bilis</name>
    <dbReference type="NCBI Taxonomy" id="2735723"/>
    <lineage>
        <taxon>Bacteria</taxon>
        <taxon>Bacillati</taxon>
        <taxon>Bacillota</taxon>
        <taxon>Erysipelotrichia</taxon>
        <taxon>Erysipelotrichales</taxon>
        <taxon>Turicibacteraceae</taxon>
        <taxon>Turicibacter</taxon>
    </lineage>
</organism>
<proteinExistence type="predicted"/>
<protein>
    <submittedName>
        <fullName evidence="1">Uncharacterized protein</fullName>
    </submittedName>
</protein>
<sequence>MKKYMSNEEFCNCHTIDHRDFYKIDDELERKNIRDIESKIKYVRENYGGQIYMNFVLRELDDIILMNYHQVNDEYRFSKCAVDGLLRSYLFATQYMQEGLPEHAYDYIKGKANSFINELLEQYKQNENLKDI</sequence>
<dbReference type="EMBL" id="CP071249">
    <property type="protein sequence ID" value="UUF06107.1"/>
    <property type="molecule type" value="Genomic_DNA"/>
</dbReference>
<dbReference type="RefSeq" id="WP_212725529.1">
    <property type="nucleotide sequence ID" value="NZ_CP071249.1"/>
</dbReference>
<keyword evidence="2" id="KW-1185">Reference proteome</keyword>
<reference evidence="1 2" key="1">
    <citation type="submission" date="2021-03" db="EMBL/GenBank/DDBJ databases">
        <title>Comparative Genomics and Metabolomics in the genus Turicibacter.</title>
        <authorList>
            <person name="Maki J."/>
            <person name="Looft T."/>
        </authorList>
    </citation>
    <scope>NUCLEOTIDE SEQUENCE [LARGE SCALE GENOMIC DNA]</scope>
    <source>
        <strain evidence="1 2">MMM721</strain>
    </source>
</reference>
<accession>A0ABY5JHD9</accession>
<dbReference type="Proteomes" id="UP001058016">
    <property type="component" value="Chromosome"/>
</dbReference>
<name>A0ABY5JHD9_9FIRM</name>
<evidence type="ECO:0000313" key="1">
    <source>
        <dbReference type="EMBL" id="UUF06107.1"/>
    </source>
</evidence>
<gene>
    <name evidence="1" type="ORF">J0J69_00505</name>
</gene>